<protein>
    <submittedName>
        <fullName evidence="1">Uncharacterized protein</fullName>
    </submittedName>
</protein>
<name>A0A806KJP0_9BACT</name>
<dbReference type="EMBL" id="JQ844225">
    <property type="protein sequence ID" value="AGS53210.1"/>
    <property type="molecule type" value="Genomic_DNA"/>
</dbReference>
<evidence type="ECO:0000313" key="1">
    <source>
        <dbReference type="EMBL" id="AGS53210.1"/>
    </source>
</evidence>
<dbReference type="AlphaFoldDB" id="A0A806KJP0"/>
<reference evidence="1" key="1">
    <citation type="submission" date="2012-03" db="EMBL/GenBank/DDBJ databases">
        <title>Functional metagenomics reveals considerable lignocellulase gene clusters in the gut microbiome of a wood-feeding higher termite.</title>
        <authorList>
            <person name="Liu N."/>
        </authorList>
    </citation>
    <scope>NUCLEOTIDE SEQUENCE</scope>
</reference>
<accession>A0A806KJP0</accession>
<sequence length="57" mass="6694">MPDNTQYRRLDDRRGADGLRADIARRQKYTRCNYRQSVYDWDSLSANPDGKTRAKTA</sequence>
<proteinExistence type="predicted"/>
<organism evidence="1">
    <name type="scientific">uncultured bacterium contig00093</name>
    <dbReference type="NCBI Taxonomy" id="1181564"/>
    <lineage>
        <taxon>Bacteria</taxon>
        <taxon>environmental samples</taxon>
    </lineage>
</organism>